<comment type="caution">
    <text evidence="2">The sequence shown here is derived from an EMBL/GenBank/DDBJ whole genome shotgun (WGS) entry which is preliminary data.</text>
</comment>
<dbReference type="RefSeq" id="WP_397517821.1">
    <property type="nucleotide sequence ID" value="NZ_JAWLUP010000205.1"/>
</dbReference>
<dbReference type="EMBL" id="JAWLUP010000205">
    <property type="protein sequence ID" value="MDV7268737.1"/>
    <property type="molecule type" value="Genomic_DNA"/>
</dbReference>
<accession>A0AAE4V5R3</accession>
<dbReference type="Gene3D" id="1.10.540.10">
    <property type="entry name" value="Acyl-CoA dehydrogenase/oxidase, N-terminal domain"/>
    <property type="match status" value="1"/>
</dbReference>
<dbReference type="InterPro" id="IPR037069">
    <property type="entry name" value="AcylCoA_DH/ox_N_sf"/>
</dbReference>
<dbReference type="GO" id="GO:0050660">
    <property type="term" value="F:flavin adenine dinucleotide binding"/>
    <property type="evidence" value="ECO:0007669"/>
    <property type="project" value="InterPro"/>
</dbReference>
<gene>
    <name evidence="2" type="ORF">R4315_29915</name>
</gene>
<evidence type="ECO:0000259" key="1">
    <source>
        <dbReference type="Pfam" id="PF02771"/>
    </source>
</evidence>
<dbReference type="AlphaFoldDB" id="A0AAE4V5R3"/>
<protein>
    <submittedName>
        <fullName evidence="2">Acyl-CoA dehydrogenase</fullName>
    </submittedName>
</protein>
<evidence type="ECO:0000313" key="3">
    <source>
        <dbReference type="Proteomes" id="UP001185863"/>
    </source>
</evidence>
<evidence type="ECO:0000313" key="2">
    <source>
        <dbReference type="EMBL" id="MDV7268737.1"/>
    </source>
</evidence>
<dbReference type="SUPFAM" id="SSF56645">
    <property type="entry name" value="Acyl-CoA dehydrogenase NM domain-like"/>
    <property type="match status" value="1"/>
</dbReference>
<name>A0AAE4V5R3_9NOCA</name>
<reference evidence="2" key="1">
    <citation type="submission" date="2023-10" db="EMBL/GenBank/DDBJ databases">
        <title>Development of a sustainable strategy for remediation of hydrocarbon-contaminated territories based on the waste exchange concept.</title>
        <authorList>
            <person name="Krivoruchko A."/>
        </authorList>
    </citation>
    <scope>NUCLEOTIDE SEQUENCE</scope>
    <source>
        <strain evidence="2">IEGM 68</strain>
    </source>
</reference>
<organism evidence="2 3">
    <name type="scientific">Rhodococcus oxybenzonivorans</name>
    <dbReference type="NCBI Taxonomy" id="1990687"/>
    <lineage>
        <taxon>Bacteria</taxon>
        <taxon>Bacillati</taxon>
        <taxon>Actinomycetota</taxon>
        <taxon>Actinomycetes</taxon>
        <taxon>Mycobacteriales</taxon>
        <taxon>Nocardiaceae</taxon>
        <taxon>Rhodococcus</taxon>
    </lineage>
</organism>
<dbReference type="Proteomes" id="UP001185863">
    <property type="component" value="Unassembled WGS sequence"/>
</dbReference>
<proteinExistence type="predicted"/>
<dbReference type="InterPro" id="IPR009100">
    <property type="entry name" value="AcylCoA_DH/oxidase_NM_dom_sf"/>
</dbReference>
<feature type="non-terminal residue" evidence="2">
    <location>
        <position position="53"/>
    </location>
</feature>
<sequence>MKKHVPSWHDDEVRALSELATGFFEREVVAHNDKWDAQHRIDRSVWHTAGQLG</sequence>
<dbReference type="GO" id="GO:0016627">
    <property type="term" value="F:oxidoreductase activity, acting on the CH-CH group of donors"/>
    <property type="evidence" value="ECO:0007669"/>
    <property type="project" value="InterPro"/>
</dbReference>
<dbReference type="InterPro" id="IPR013786">
    <property type="entry name" value="AcylCoA_DH/ox_N"/>
</dbReference>
<dbReference type="Pfam" id="PF02771">
    <property type="entry name" value="Acyl-CoA_dh_N"/>
    <property type="match status" value="1"/>
</dbReference>
<feature type="domain" description="Acyl-CoA dehydrogenase/oxidase N-terminal" evidence="1">
    <location>
        <begin position="11"/>
        <end position="53"/>
    </location>
</feature>